<keyword evidence="1" id="KW-1133">Transmembrane helix</keyword>
<dbReference type="SMART" id="SM00271">
    <property type="entry name" value="DnaJ"/>
    <property type="match status" value="1"/>
</dbReference>
<accession>A0AAE0CNR8</accession>
<dbReference type="AlphaFoldDB" id="A0AAE0CNR8"/>
<feature type="domain" description="J" evidence="2">
    <location>
        <begin position="61"/>
        <end position="126"/>
    </location>
</feature>
<dbReference type="InterPro" id="IPR001623">
    <property type="entry name" value="DnaJ_domain"/>
</dbReference>
<evidence type="ECO:0000259" key="2">
    <source>
        <dbReference type="PROSITE" id="PS50076"/>
    </source>
</evidence>
<dbReference type="Proteomes" id="UP001280121">
    <property type="component" value="Unassembled WGS sequence"/>
</dbReference>
<keyword evidence="4" id="KW-1185">Reference proteome</keyword>
<dbReference type="PROSITE" id="PS50076">
    <property type="entry name" value="DNAJ_2"/>
    <property type="match status" value="1"/>
</dbReference>
<gene>
    <name evidence="3" type="ORF">Ddye_010901</name>
</gene>
<sequence>MTDVMLDMAEEHFLKRNTVSAFKWACLAQQLDPNFGSVNRYVEAYRINLAALIIHPNGERNWYKVLGIEEHSISCQDITHQFVKLAKMIDPEVHSSSAAPRALKLITMAWENLGEPDKRCTYHARLGLPPPILEKPQPEKPLEIASKKRSRLETPLEVASQKRCLVKSSSHHVKRHMLAKQHGFSGCWVEVDAVNLAAAVSDVRPSCRDVGFVIEDIKALYSEVENNKSTYARAASNIDWMAATTFSVAASHQIGFLIFLFLQTRPS</sequence>
<proteinExistence type="predicted"/>
<dbReference type="PANTHER" id="PTHR44137">
    <property type="entry name" value="BNAC03G44070D PROTEIN"/>
    <property type="match status" value="1"/>
</dbReference>
<organism evidence="3 4">
    <name type="scientific">Dipteronia dyeriana</name>
    <dbReference type="NCBI Taxonomy" id="168575"/>
    <lineage>
        <taxon>Eukaryota</taxon>
        <taxon>Viridiplantae</taxon>
        <taxon>Streptophyta</taxon>
        <taxon>Embryophyta</taxon>
        <taxon>Tracheophyta</taxon>
        <taxon>Spermatophyta</taxon>
        <taxon>Magnoliopsida</taxon>
        <taxon>eudicotyledons</taxon>
        <taxon>Gunneridae</taxon>
        <taxon>Pentapetalae</taxon>
        <taxon>rosids</taxon>
        <taxon>malvids</taxon>
        <taxon>Sapindales</taxon>
        <taxon>Sapindaceae</taxon>
        <taxon>Hippocastanoideae</taxon>
        <taxon>Acereae</taxon>
        <taxon>Dipteronia</taxon>
    </lineage>
</organism>
<name>A0AAE0CNR8_9ROSI</name>
<dbReference type="CDD" id="cd06257">
    <property type="entry name" value="DnaJ"/>
    <property type="match status" value="1"/>
</dbReference>
<dbReference type="SUPFAM" id="SSF46565">
    <property type="entry name" value="Chaperone J-domain"/>
    <property type="match status" value="1"/>
</dbReference>
<reference evidence="3" key="1">
    <citation type="journal article" date="2023" name="Plant J.">
        <title>Genome sequences and population genomics provide insights into the demographic history, inbreeding, and mutation load of two 'living fossil' tree species of Dipteronia.</title>
        <authorList>
            <person name="Feng Y."/>
            <person name="Comes H.P."/>
            <person name="Chen J."/>
            <person name="Zhu S."/>
            <person name="Lu R."/>
            <person name="Zhang X."/>
            <person name="Li P."/>
            <person name="Qiu J."/>
            <person name="Olsen K.M."/>
            <person name="Qiu Y."/>
        </authorList>
    </citation>
    <scope>NUCLEOTIDE SEQUENCE</scope>
    <source>
        <strain evidence="3">KIB01</strain>
    </source>
</reference>
<evidence type="ECO:0000313" key="4">
    <source>
        <dbReference type="Proteomes" id="UP001280121"/>
    </source>
</evidence>
<protein>
    <recommendedName>
        <fullName evidence="2">J domain-containing protein</fullName>
    </recommendedName>
</protein>
<dbReference type="EMBL" id="JANJYI010000003">
    <property type="protein sequence ID" value="KAK2657849.1"/>
    <property type="molecule type" value="Genomic_DNA"/>
</dbReference>
<feature type="transmembrane region" description="Helical" evidence="1">
    <location>
        <begin position="240"/>
        <end position="262"/>
    </location>
</feature>
<keyword evidence="1" id="KW-0812">Transmembrane</keyword>
<dbReference type="Gene3D" id="1.10.287.110">
    <property type="entry name" value="DnaJ domain"/>
    <property type="match status" value="1"/>
</dbReference>
<evidence type="ECO:0000256" key="1">
    <source>
        <dbReference type="SAM" id="Phobius"/>
    </source>
</evidence>
<dbReference type="PANTHER" id="PTHR44137:SF57">
    <property type="entry name" value="CHAPERONE DNAJ-DOMAIN PROTEIN"/>
    <property type="match status" value="1"/>
</dbReference>
<comment type="caution">
    <text evidence="3">The sequence shown here is derived from an EMBL/GenBank/DDBJ whole genome shotgun (WGS) entry which is preliminary data.</text>
</comment>
<keyword evidence="1" id="KW-0472">Membrane</keyword>
<dbReference type="Pfam" id="PF00226">
    <property type="entry name" value="DnaJ"/>
    <property type="match status" value="1"/>
</dbReference>
<dbReference type="InterPro" id="IPR036869">
    <property type="entry name" value="J_dom_sf"/>
</dbReference>
<evidence type="ECO:0000313" key="3">
    <source>
        <dbReference type="EMBL" id="KAK2657849.1"/>
    </source>
</evidence>